<evidence type="ECO:0000313" key="10">
    <source>
        <dbReference type="EMBL" id="NIJ66384.1"/>
    </source>
</evidence>
<reference evidence="10 11" key="1">
    <citation type="submission" date="2020-03" db="EMBL/GenBank/DDBJ databases">
        <title>Genomic Encyclopedia of Type Strains, Phase IV (KMG-IV): sequencing the most valuable type-strain genomes for metagenomic binning, comparative biology and taxonomic classification.</title>
        <authorList>
            <person name="Goeker M."/>
        </authorList>
    </citation>
    <scope>NUCLEOTIDE SEQUENCE [LARGE SCALE GENOMIC DNA]</scope>
    <source>
        <strain evidence="10 11">DSM 4733</strain>
    </source>
</reference>
<gene>
    <name evidence="9" type="primary">fliQ</name>
    <name evidence="10" type="ORF">FHR20_003357</name>
</gene>
<keyword evidence="7 9" id="KW-0472">Membrane</keyword>
<dbReference type="Proteomes" id="UP000564677">
    <property type="component" value="Unassembled WGS sequence"/>
</dbReference>
<feature type="transmembrane region" description="Helical" evidence="9">
    <location>
        <begin position="13"/>
        <end position="39"/>
    </location>
</feature>
<dbReference type="PRINTS" id="PR00952">
    <property type="entry name" value="TYPE3IMQPROT"/>
</dbReference>
<keyword evidence="11" id="KW-1185">Reference proteome</keyword>
<dbReference type="RefSeq" id="WP_086130312.1">
    <property type="nucleotide sequence ID" value="NZ_JAASQV010000003.1"/>
</dbReference>
<dbReference type="GO" id="GO:0009425">
    <property type="term" value="C:bacterial-type flagellum basal body"/>
    <property type="evidence" value="ECO:0007669"/>
    <property type="project" value="UniProtKB-SubCell"/>
</dbReference>
<evidence type="ECO:0000256" key="1">
    <source>
        <dbReference type="ARBA" id="ARBA00004651"/>
    </source>
</evidence>
<evidence type="ECO:0000256" key="3">
    <source>
        <dbReference type="ARBA" id="ARBA00021718"/>
    </source>
</evidence>
<dbReference type="GO" id="GO:0009306">
    <property type="term" value="P:protein secretion"/>
    <property type="evidence" value="ECO:0007669"/>
    <property type="project" value="InterPro"/>
</dbReference>
<dbReference type="GO" id="GO:0044780">
    <property type="term" value="P:bacterial-type flagellum assembly"/>
    <property type="evidence" value="ECO:0007669"/>
    <property type="project" value="InterPro"/>
</dbReference>
<evidence type="ECO:0000256" key="4">
    <source>
        <dbReference type="ARBA" id="ARBA00022475"/>
    </source>
</evidence>
<proteinExistence type="inferred from homology"/>
<dbReference type="PANTHER" id="PTHR34040:SF2">
    <property type="entry name" value="FLAGELLAR BIOSYNTHETIC PROTEIN FLIQ"/>
    <property type="match status" value="1"/>
</dbReference>
<keyword evidence="4 9" id="KW-1003">Cell membrane</keyword>
<dbReference type="NCBIfam" id="TIGR01402">
    <property type="entry name" value="fliQ"/>
    <property type="match status" value="1"/>
</dbReference>
<organism evidence="10 11">
    <name type="scientific">Sphingomonas leidyi</name>
    <dbReference type="NCBI Taxonomy" id="68569"/>
    <lineage>
        <taxon>Bacteria</taxon>
        <taxon>Pseudomonadati</taxon>
        <taxon>Pseudomonadota</taxon>
        <taxon>Alphaproteobacteria</taxon>
        <taxon>Sphingomonadales</taxon>
        <taxon>Sphingomonadaceae</taxon>
        <taxon>Sphingomonas</taxon>
    </lineage>
</organism>
<evidence type="ECO:0000256" key="5">
    <source>
        <dbReference type="ARBA" id="ARBA00022692"/>
    </source>
</evidence>
<dbReference type="InterPro" id="IPR006305">
    <property type="entry name" value="FliQ"/>
</dbReference>
<dbReference type="Pfam" id="PF01313">
    <property type="entry name" value="Bac_export_3"/>
    <property type="match status" value="1"/>
</dbReference>
<dbReference type="GO" id="GO:0005886">
    <property type="term" value="C:plasma membrane"/>
    <property type="evidence" value="ECO:0007669"/>
    <property type="project" value="UniProtKB-SubCell"/>
</dbReference>
<dbReference type="InterPro" id="IPR002191">
    <property type="entry name" value="Bac_export_3"/>
</dbReference>
<dbReference type="AlphaFoldDB" id="A0A7X5V1W5"/>
<evidence type="ECO:0000256" key="9">
    <source>
        <dbReference type="RuleBase" id="RU364090"/>
    </source>
</evidence>
<dbReference type="PANTHER" id="PTHR34040">
    <property type="entry name" value="FLAGELLAR BIOSYNTHETIC PROTEIN FLIQ"/>
    <property type="match status" value="1"/>
</dbReference>
<keyword evidence="8 9" id="KW-0975">Bacterial flagellum</keyword>
<dbReference type="PIRSF" id="PIRSF004669">
    <property type="entry name" value="FliQ"/>
    <property type="match status" value="1"/>
</dbReference>
<evidence type="ECO:0000256" key="2">
    <source>
        <dbReference type="ARBA" id="ARBA00006156"/>
    </source>
</evidence>
<evidence type="ECO:0000256" key="8">
    <source>
        <dbReference type="ARBA" id="ARBA00023143"/>
    </source>
</evidence>
<keyword evidence="10" id="KW-0969">Cilium</keyword>
<evidence type="ECO:0000256" key="6">
    <source>
        <dbReference type="ARBA" id="ARBA00022989"/>
    </source>
</evidence>
<comment type="caution">
    <text evidence="10">The sequence shown here is derived from an EMBL/GenBank/DDBJ whole genome shotgun (WGS) entry which is preliminary data.</text>
</comment>
<comment type="function">
    <text evidence="9">Role in flagellar biosynthesis.</text>
</comment>
<keyword evidence="5 9" id="KW-0812">Transmembrane</keyword>
<feature type="transmembrane region" description="Helical" evidence="9">
    <location>
        <begin position="51"/>
        <end position="71"/>
    </location>
</feature>
<evidence type="ECO:0000256" key="7">
    <source>
        <dbReference type="ARBA" id="ARBA00023136"/>
    </source>
</evidence>
<comment type="subcellular location">
    <subcellularLocation>
        <location evidence="1 9">Cell membrane</location>
        <topology evidence="1">Multi-pass membrane protein</topology>
    </subcellularLocation>
    <subcellularLocation>
        <location evidence="9">Bacterial flagellum basal body</location>
    </subcellularLocation>
</comment>
<protein>
    <recommendedName>
        <fullName evidence="3 9">Flagellar biosynthetic protein FliQ</fullName>
    </recommendedName>
</protein>
<keyword evidence="6 9" id="KW-1133">Transmembrane helix</keyword>
<dbReference type="EMBL" id="JAASQV010000003">
    <property type="protein sequence ID" value="NIJ66384.1"/>
    <property type="molecule type" value="Genomic_DNA"/>
</dbReference>
<sequence>MEADRALNLLDDMLWNCLIVAGPVLLATLVVGVLISILQVATQMQEMTLSYVPKLLVAAMLLILLGPWMIARITDFARGLYLVIPTLAS</sequence>
<comment type="similarity">
    <text evidence="2 9">Belongs to the FliQ/MopD/SpaQ family.</text>
</comment>
<accession>A0A7X5V1W5</accession>
<keyword evidence="10" id="KW-0282">Flagellum</keyword>
<keyword evidence="10" id="KW-0966">Cell projection</keyword>
<name>A0A7X5V1W5_9SPHN</name>
<evidence type="ECO:0000313" key="11">
    <source>
        <dbReference type="Proteomes" id="UP000564677"/>
    </source>
</evidence>